<dbReference type="Gene3D" id="1.10.8.540">
    <property type="entry name" value="FHIPEP family, domain 3"/>
    <property type="match status" value="1"/>
</dbReference>
<protein>
    <recommendedName>
        <fullName evidence="7">Flagellar biosynthesis protein FlhA</fullName>
    </recommendedName>
</protein>
<keyword evidence="3 7" id="KW-1003">Cell membrane</keyword>
<evidence type="ECO:0000256" key="1">
    <source>
        <dbReference type="ARBA" id="ARBA00004651"/>
    </source>
</evidence>
<feature type="transmembrane region" description="Helical" evidence="7">
    <location>
        <begin position="207"/>
        <end position="228"/>
    </location>
</feature>
<evidence type="ECO:0000256" key="3">
    <source>
        <dbReference type="ARBA" id="ARBA00022475"/>
    </source>
</evidence>
<dbReference type="PANTHER" id="PTHR30161">
    <property type="entry name" value="FLAGELLAR EXPORT PROTEIN, MEMBRANE FLHA SUBUNIT-RELATED"/>
    <property type="match status" value="1"/>
</dbReference>
<evidence type="ECO:0000256" key="7">
    <source>
        <dbReference type="RuleBase" id="RU364093"/>
    </source>
</evidence>
<dbReference type="Gene3D" id="3.40.50.12790">
    <property type="entry name" value="FHIPEP family, domain 4"/>
    <property type="match status" value="1"/>
</dbReference>
<keyword evidence="9" id="KW-0969">Cilium</keyword>
<evidence type="ECO:0000313" key="10">
    <source>
        <dbReference type="Proteomes" id="UP000199064"/>
    </source>
</evidence>
<keyword evidence="9" id="KW-0966">Cell projection</keyword>
<feature type="transmembrane region" description="Helical" evidence="7">
    <location>
        <begin position="74"/>
        <end position="94"/>
    </location>
</feature>
<dbReference type="PIRSF" id="PIRSF005419">
    <property type="entry name" value="FlhA"/>
    <property type="match status" value="1"/>
</dbReference>
<keyword evidence="10" id="KW-1185">Reference proteome</keyword>
<dbReference type="InterPro" id="IPR006301">
    <property type="entry name" value="FlhA"/>
</dbReference>
<feature type="transmembrane region" description="Helical" evidence="7">
    <location>
        <begin position="114"/>
        <end position="137"/>
    </location>
</feature>
<comment type="similarity">
    <text evidence="2 7">Belongs to the FHIPEP (flagella/HR/invasion proteins export pore) family.</text>
</comment>
<feature type="transmembrane region" description="Helical" evidence="7">
    <location>
        <begin position="21"/>
        <end position="39"/>
    </location>
</feature>
<dbReference type="InterPro" id="IPR042196">
    <property type="entry name" value="FHIPEP_4"/>
</dbReference>
<feature type="compositionally biased region" description="Basic and acidic residues" evidence="8">
    <location>
        <begin position="331"/>
        <end position="340"/>
    </location>
</feature>
<dbReference type="InterPro" id="IPR042194">
    <property type="entry name" value="FHIPEP_1"/>
</dbReference>
<keyword evidence="4 7" id="KW-0812">Transmembrane</keyword>
<evidence type="ECO:0000256" key="6">
    <source>
        <dbReference type="ARBA" id="ARBA00023136"/>
    </source>
</evidence>
<name>A0A1H4JHE8_9HYPH</name>
<evidence type="ECO:0000256" key="4">
    <source>
        <dbReference type="ARBA" id="ARBA00022692"/>
    </source>
</evidence>
<feature type="transmembrane region" description="Helical" evidence="7">
    <location>
        <begin position="248"/>
        <end position="266"/>
    </location>
</feature>
<keyword evidence="9" id="KW-0282">Flagellum</keyword>
<dbReference type="Gene3D" id="3.40.30.60">
    <property type="entry name" value="FHIPEP family, domain 1"/>
    <property type="match status" value="1"/>
</dbReference>
<dbReference type="PRINTS" id="PR00949">
    <property type="entry name" value="TYPE3IMAPROT"/>
</dbReference>
<feature type="transmembrane region" description="Helical" evidence="7">
    <location>
        <begin position="45"/>
        <end position="62"/>
    </location>
</feature>
<keyword evidence="7" id="KW-0813">Transport</keyword>
<dbReference type="NCBIfam" id="TIGR01398">
    <property type="entry name" value="FlhA"/>
    <property type="match status" value="1"/>
</dbReference>
<reference evidence="10" key="1">
    <citation type="submission" date="2016-10" db="EMBL/GenBank/DDBJ databases">
        <authorList>
            <person name="Varghese N."/>
            <person name="Submissions S."/>
        </authorList>
    </citation>
    <scope>NUCLEOTIDE SEQUENCE [LARGE SCALE GENOMIC DNA]</scope>
    <source>
        <strain evidence="10">ES.061</strain>
    </source>
</reference>
<keyword evidence="6 7" id="KW-0472">Membrane</keyword>
<feature type="region of interest" description="Disordered" evidence="8">
    <location>
        <begin position="331"/>
        <end position="355"/>
    </location>
</feature>
<evidence type="ECO:0000256" key="2">
    <source>
        <dbReference type="ARBA" id="ARBA00008835"/>
    </source>
</evidence>
<accession>A0A1H4JHE8</accession>
<dbReference type="Proteomes" id="UP000199064">
    <property type="component" value="Unassembled WGS sequence"/>
</dbReference>
<sequence length="695" mass="76286">MALSEAITGAETRKHGRDIGFAVGIVIILAVLFLPIPAFLIDVGLAFSIALSVLILMVALWIQRPLDFSSFPTILLIATMLRLSLNIATTRVILSEGHEGANAAGYVIGGFSRMVMSGDFVIGLIVFMILVVVNFVVITKGSTRIAEVGARFTLDAIPGKQMSIDADLSAGTIDDKEAQRRRAELEEESSFFGAMDGASKFVRGDAIAGLIITAINIVGGIAIGYARHDMSIGEAADVFTKLSVGDGLVSQIPALIVSLAAGLLVSKGGTRGSADQAVFGQLSAYPRALFVAAMLLTVLGLVPGLPFLPFVALAGAMAGIGYALPRRARQRQEKHNEAQRQEQLSQEEEERNSVKSSLKTAEIELLIGKQLSTRLLASHQELAYRMGKMRKKFAAQYGFVVPEVRLTDDYSIPPKSYRIKIHGTVVTEYQMRVGELLVLVGNNRMPDIPGEEVKEPAFGMRAFSVPEMFADDLKRERYAFADNMSVLLTHLSEVIRNNLPQLLSYKDMKALIERLDPEYRKLADEICSSHITYPGLQAVLKLLLAERVSIRNLHLIIEAIAEIAPHIRRTEQIVEHVRIRMAQQICGDLTEGNTLKVLRLGGRWDLAFHQALKRDAKGEIREFDIDPRQLEEFGQEASTAIRKHLDAGERFVLVTAPEARPYVRMITERLFPTLPVLSHVEMAKGVELSVLGSIS</sequence>
<feature type="transmembrane region" description="Helical" evidence="7">
    <location>
        <begin position="278"/>
        <end position="301"/>
    </location>
</feature>
<dbReference type="GO" id="GO:0044780">
    <property type="term" value="P:bacterial-type flagellum assembly"/>
    <property type="evidence" value="ECO:0007669"/>
    <property type="project" value="InterPro"/>
</dbReference>
<dbReference type="Pfam" id="PF00771">
    <property type="entry name" value="FHIPEP"/>
    <property type="match status" value="1"/>
</dbReference>
<dbReference type="InterPro" id="IPR001712">
    <property type="entry name" value="T3SS_FHIPEP"/>
</dbReference>
<evidence type="ECO:0000256" key="5">
    <source>
        <dbReference type="ARBA" id="ARBA00022989"/>
    </source>
</evidence>
<proteinExistence type="inferred from homology"/>
<dbReference type="InterPro" id="IPR042193">
    <property type="entry name" value="FHIPEP_3"/>
</dbReference>
<comment type="subcellular location">
    <subcellularLocation>
        <location evidence="1 7">Cell membrane</location>
        <topology evidence="1 7">Multi-pass membrane protein</topology>
    </subcellularLocation>
</comment>
<keyword evidence="7" id="KW-0653">Protein transport</keyword>
<keyword evidence="5 7" id="KW-1133">Transmembrane helix</keyword>
<dbReference type="AlphaFoldDB" id="A0A1H4JHE8"/>
<evidence type="ECO:0000256" key="8">
    <source>
        <dbReference type="SAM" id="MobiDB-lite"/>
    </source>
</evidence>
<keyword evidence="7" id="KW-1005">Bacterial flagellum biogenesis</keyword>
<organism evidence="9 10">
    <name type="scientific">Nitratireductor aquibiodomus</name>
    <dbReference type="NCBI Taxonomy" id="204799"/>
    <lineage>
        <taxon>Bacteria</taxon>
        <taxon>Pseudomonadati</taxon>
        <taxon>Pseudomonadota</taxon>
        <taxon>Alphaproteobacteria</taxon>
        <taxon>Hyphomicrobiales</taxon>
        <taxon>Phyllobacteriaceae</taxon>
        <taxon>Nitratireductor</taxon>
    </lineage>
</organism>
<dbReference type="EMBL" id="FNSL01000001">
    <property type="protein sequence ID" value="SEB45730.1"/>
    <property type="molecule type" value="Genomic_DNA"/>
</dbReference>
<gene>
    <name evidence="7" type="primary">flhA</name>
    <name evidence="9" type="ORF">SAMN05216452_1384</name>
</gene>
<comment type="function">
    <text evidence="7">Required for formation of the rod structure of the flagellar apparatus. Together with FliI and FliH, may constitute the export apparatus of flagellin.</text>
</comment>
<dbReference type="GO" id="GO:0005886">
    <property type="term" value="C:plasma membrane"/>
    <property type="evidence" value="ECO:0007669"/>
    <property type="project" value="UniProtKB-SubCell"/>
</dbReference>
<evidence type="ECO:0000313" key="9">
    <source>
        <dbReference type="EMBL" id="SEB45730.1"/>
    </source>
</evidence>
<keyword evidence="7" id="KW-1006">Bacterial flagellum protein export</keyword>
<dbReference type="RefSeq" id="WP_007008606.1">
    <property type="nucleotide sequence ID" value="NZ_FNSL01000001.1"/>
</dbReference>
<dbReference type="GO" id="GO:0009306">
    <property type="term" value="P:protein secretion"/>
    <property type="evidence" value="ECO:0007669"/>
    <property type="project" value="InterPro"/>
</dbReference>
<dbReference type="PANTHER" id="PTHR30161:SF1">
    <property type="entry name" value="FLAGELLAR BIOSYNTHESIS PROTEIN FLHA-RELATED"/>
    <property type="match status" value="1"/>
</dbReference>